<dbReference type="EMBL" id="JALPTH010000001">
    <property type="protein sequence ID" value="MCK8676118.1"/>
    <property type="molecule type" value="Genomic_DNA"/>
</dbReference>
<organism evidence="3 4">
    <name type="scientific">Streptomyces lichenis</name>
    <dbReference type="NCBI Taxonomy" id="2306967"/>
    <lineage>
        <taxon>Bacteria</taxon>
        <taxon>Bacillati</taxon>
        <taxon>Actinomycetota</taxon>
        <taxon>Actinomycetes</taxon>
        <taxon>Kitasatosporales</taxon>
        <taxon>Streptomycetaceae</taxon>
        <taxon>Streptomyces</taxon>
    </lineage>
</organism>
<feature type="region of interest" description="Disordered" evidence="1">
    <location>
        <begin position="1"/>
        <end position="22"/>
    </location>
</feature>
<dbReference type="RefSeq" id="WP_248631300.1">
    <property type="nucleotide sequence ID" value="NZ_JALPTH010000001.1"/>
</dbReference>
<reference evidence="3 4" key="1">
    <citation type="submission" date="2022-04" db="EMBL/GenBank/DDBJ databases">
        <title>Streptomyces sp. nov. LCR6-01 isolated from Lichen of Dirinaria sp.</title>
        <authorList>
            <person name="Kanchanasin P."/>
            <person name="Tanasupawat S."/>
            <person name="Phongsopitanun W."/>
        </authorList>
    </citation>
    <scope>NUCLEOTIDE SEQUENCE [LARGE SCALE GENOMIC DNA]</scope>
    <source>
        <strain evidence="3 4">LCR6-01</strain>
    </source>
</reference>
<evidence type="ECO:0000256" key="1">
    <source>
        <dbReference type="SAM" id="MobiDB-lite"/>
    </source>
</evidence>
<feature type="transmembrane region" description="Helical" evidence="2">
    <location>
        <begin position="45"/>
        <end position="67"/>
    </location>
</feature>
<keyword evidence="4" id="KW-1185">Reference proteome</keyword>
<feature type="compositionally biased region" description="Basic and acidic residues" evidence="1">
    <location>
        <begin position="1"/>
        <end position="14"/>
    </location>
</feature>
<dbReference type="Proteomes" id="UP001522868">
    <property type="component" value="Unassembled WGS sequence"/>
</dbReference>
<accession>A0ABT0I454</accession>
<keyword evidence="2" id="KW-1133">Transmembrane helix</keyword>
<proteinExistence type="predicted"/>
<keyword evidence="2" id="KW-0472">Membrane</keyword>
<name>A0ABT0I454_9ACTN</name>
<evidence type="ECO:0000313" key="3">
    <source>
        <dbReference type="EMBL" id="MCK8676118.1"/>
    </source>
</evidence>
<protein>
    <recommendedName>
        <fullName evidence="5">CU044_5270 family protein</fullName>
    </recommendedName>
</protein>
<comment type="caution">
    <text evidence="3">The sequence shown here is derived from an EMBL/GenBank/DDBJ whole genome shotgun (WGS) entry which is preliminary data.</text>
</comment>
<keyword evidence="2" id="KW-0812">Transmembrane</keyword>
<evidence type="ECO:0008006" key="5">
    <source>
        <dbReference type="Google" id="ProtNLM"/>
    </source>
</evidence>
<evidence type="ECO:0000256" key="2">
    <source>
        <dbReference type="SAM" id="Phobius"/>
    </source>
</evidence>
<evidence type="ECO:0000313" key="4">
    <source>
        <dbReference type="Proteomes" id="UP001522868"/>
    </source>
</evidence>
<gene>
    <name evidence="3" type="ORF">M1O15_01540</name>
</gene>
<sequence length="337" mass="36104">MDEMARLRRFRAEAPDPDPARLASARRRLQQRLDSHQPRRRNAGWWLTSLATAAAVSVVAFLCALPLRSAGAPADPATPVPQAHRWVYQEVRWDTWDCASGASTSGFSEVGPFDLGPAAPRCRAEPARQVRRDKWVRYDGGALAMPAGPSGRPGDVDVWEGRYQGGWQMLSPDASDRLVADLPADRAAALRMIRARSVPDQLVGAGRSTAAQRDFSKIVELMAGASDIADGKAVLLRDLVAGLAGATAPVRVTDGAGRPALALGVDGYARDYSDERNALQVLLDPDTFAYRGVRYVAGVDYRVGGGSSGGPFVREGTVVATATRLRTEVVDTSGTRP</sequence>